<proteinExistence type="predicted"/>
<evidence type="ECO:0000313" key="1">
    <source>
        <dbReference type="EMBL" id="MBU3076787.1"/>
    </source>
</evidence>
<protein>
    <recommendedName>
        <fullName evidence="3">Lipoprotein</fullName>
    </recommendedName>
</protein>
<sequence>MAEAIGNNALSLCNYALIACGGSGGRRAPSWPASDHRLGALNVPLILLVALLLAGCATTPPAVEIRTVHVDRPIAVPCIAGPLPDKPASGLDRVTGLPTHDLDIVGAAYLRIDAHADELRALAAACTTTKAAD</sequence>
<evidence type="ECO:0008006" key="3">
    <source>
        <dbReference type="Google" id="ProtNLM"/>
    </source>
</evidence>
<dbReference type="RefSeq" id="WP_216319587.1">
    <property type="nucleotide sequence ID" value="NZ_JAHKRT010000001.1"/>
</dbReference>
<dbReference type="EMBL" id="JAHKRT010000001">
    <property type="protein sequence ID" value="MBU3076787.1"/>
    <property type="molecule type" value="Genomic_DNA"/>
</dbReference>
<keyword evidence="2" id="KW-1185">Reference proteome</keyword>
<organism evidence="1 2">
    <name type="scientific">Sphingomonas quercus</name>
    <dbReference type="NCBI Taxonomy" id="2842451"/>
    <lineage>
        <taxon>Bacteria</taxon>
        <taxon>Pseudomonadati</taxon>
        <taxon>Pseudomonadota</taxon>
        <taxon>Alphaproteobacteria</taxon>
        <taxon>Sphingomonadales</taxon>
        <taxon>Sphingomonadaceae</taxon>
        <taxon>Sphingomonas</taxon>
    </lineage>
</organism>
<comment type="caution">
    <text evidence="1">The sequence shown here is derived from an EMBL/GenBank/DDBJ whole genome shotgun (WGS) entry which is preliminary data.</text>
</comment>
<evidence type="ECO:0000313" key="2">
    <source>
        <dbReference type="Proteomes" id="UP000776276"/>
    </source>
</evidence>
<name>A0ABS6BEQ2_9SPHN</name>
<dbReference type="Proteomes" id="UP000776276">
    <property type="component" value="Unassembled WGS sequence"/>
</dbReference>
<reference evidence="1 2" key="1">
    <citation type="submission" date="2021-06" db="EMBL/GenBank/DDBJ databases">
        <title>Sphingomonas sp. XMGL2, whole genome shotgun sequencing project.</title>
        <authorList>
            <person name="Zhao G."/>
            <person name="Shen L."/>
        </authorList>
    </citation>
    <scope>NUCLEOTIDE SEQUENCE [LARGE SCALE GENOMIC DNA]</scope>
    <source>
        <strain evidence="1 2">XMGL2</strain>
    </source>
</reference>
<gene>
    <name evidence="1" type="ORF">KOF26_02825</name>
</gene>
<accession>A0ABS6BEQ2</accession>